<protein>
    <submittedName>
        <fullName evidence="1">Uncharacterized protein</fullName>
    </submittedName>
</protein>
<accession>A0AAP0B887</accession>
<reference evidence="1 2" key="1">
    <citation type="journal article" date="2022" name="Nat. Plants">
        <title>Genomes of leafy and leafless Platanthera orchids illuminate the evolution of mycoheterotrophy.</title>
        <authorList>
            <person name="Li M.H."/>
            <person name="Liu K.W."/>
            <person name="Li Z."/>
            <person name="Lu H.C."/>
            <person name="Ye Q.L."/>
            <person name="Zhang D."/>
            <person name="Wang J.Y."/>
            <person name="Li Y.F."/>
            <person name="Zhong Z.M."/>
            <person name="Liu X."/>
            <person name="Yu X."/>
            <person name="Liu D.K."/>
            <person name="Tu X.D."/>
            <person name="Liu B."/>
            <person name="Hao Y."/>
            <person name="Liao X.Y."/>
            <person name="Jiang Y.T."/>
            <person name="Sun W.H."/>
            <person name="Chen J."/>
            <person name="Chen Y.Q."/>
            <person name="Ai Y."/>
            <person name="Zhai J.W."/>
            <person name="Wu S.S."/>
            <person name="Zhou Z."/>
            <person name="Hsiao Y.Y."/>
            <person name="Wu W.L."/>
            <person name="Chen Y.Y."/>
            <person name="Lin Y.F."/>
            <person name="Hsu J.L."/>
            <person name="Li C.Y."/>
            <person name="Wang Z.W."/>
            <person name="Zhao X."/>
            <person name="Zhong W.Y."/>
            <person name="Ma X.K."/>
            <person name="Ma L."/>
            <person name="Huang J."/>
            <person name="Chen G.Z."/>
            <person name="Huang M.Z."/>
            <person name="Huang L."/>
            <person name="Peng D.H."/>
            <person name="Luo Y.B."/>
            <person name="Zou S.Q."/>
            <person name="Chen S.P."/>
            <person name="Lan S."/>
            <person name="Tsai W.C."/>
            <person name="Van de Peer Y."/>
            <person name="Liu Z.J."/>
        </authorList>
    </citation>
    <scope>NUCLEOTIDE SEQUENCE [LARGE SCALE GENOMIC DNA]</scope>
    <source>
        <strain evidence="1">Lor287</strain>
    </source>
</reference>
<organism evidence="1 2">
    <name type="scientific">Platanthera zijinensis</name>
    <dbReference type="NCBI Taxonomy" id="2320716"/>
    <lineage>
        <taxon>Eukaryota</taxon>
        <taxon>Viridiplantae</taxon>
        <taxon>Streptophyta</taxon>
        <taxon>Embryophyta</taxon>
        <taxon>Tracheophyta</taxon>
        <taxon>Spermatophyta</taxon>
        <taxon>Magnoliopsida</taxon>
        <taxon>Liliopsida</taxon>
        <taxon>Asparagales</taxon>
        <taxon>Orchidaceae</taxon>
        <taxon>Orchidoideae</taxon>
        <taxon>Orchideae</taxon>
        <taxon>Orchidinae</taxon>
        <taxon>Platanthera</taxon>
    </lineage>
</organism>
<dbReference type="AlphaFoldDB" id="A0AAP0B887"/>
<dbReference type="EMBL" id="JBBWWQ010000013">
    <property type="protein sequence ID" value="KAK8933263.1"/>
    <property type="molecule type" value="Genomic_DNA"/>
</dbReference>
<comment type="caution">
    <text evidence="1">The sequence shown here is derived from an EMBL/GenBank/DDBJ whole genome shotgun (WGS) entry which is preliminary data.</text>
</comment>
<proteinExistence type="predicted"/>
<name>A0AAP0B887_9ASPA</name>
<evidence type="ECO:0000313" key="1">
    <source>
        <dbReference type="EMBL" id="KAK8933263.1"/>
    </source>
</evidence>
<gene>
    <name evidence="1" type="ORF">KSP39_PZI015830</name>
</gene>
<keyword evidence="2" id="KW-1185">Reference proteome</keyword>
<dbReference type="Proteomes" id="UP001418222">
    <property type="component" value="Unassembled WGS sequence"/>
</dbReference>
<sequence length="128" mass="14037">MGSPHRRPPPRPPPTADNIPAEQRCGQTTAECAAACALCICCPLALVCCSLRFPFRAARRLRLAASSSFSCCVRSRSFSGFSSSFSDIDFEADRLPVCGVNPQTPVKKSRFSFPLWPWRCSRHSDAAQ</sequence>
<evidence type="ECO:0000313" key="2">
    <source>
        <dbReference type="Proteomes" id="UP001418222"/>
    </source>
</evidence>